<accession>A0A6C0CM46</accession>
<keyword evidence="4" id="KW-0716">Sensory transduction</keyword>
<feature type="transmembrane region" description="Helical" evidence="11">
    <location>
        <begin position="46"/>
        <end position="68"/>
    </location>
</feature>
<dbReference type="InterPro" id="IPR018229">
    <property type="entry name" value="Rhodopsin_retinal_BS"/>
</dbReference>
<feature type="transmembrane region" description="Helical" evidence="11">
    <location>
        <begin position="153"/>
        <end position="173"/>
    </location>
</feature>
<evidence type="ECO:0000256" key="9">
    <source>
        <dbReference type="ARBA" id="ARBA00023136"/>
    </source>
</evidence>
<dbReference type="InterPro" id="IPR001425">
    <property type="entry name" value="Arc/bac/fun_rhodopsins"/>
</dbReference>
<evidence type="ECO:0000256" key="6">
    <source>
        <dbReference type="ARBA" id="ARBA00022925"/>
    </source>
</evidence>
<name>A0A6C0CM46_9ZZZZ</name>
<keyword evidence="6" id="KW-0681">Retinal protein</keyword>
<keyword evidence="10" id="KW-0675">Receptor</keyword>
<comment type="similarity">
    <text evidence="2">Belongs to the archaeal/bacterial/fungal opsin family.</text>
</comment>
<dbReference type="GO" id="GO:0009881">
    <property type="term" value="F:photoreceptor activity"/>
    <property type="evidence" value="ECO:0007669"/>
    <property type="project" value="UniProtKB-KW"/>
</dbReference>
<evidence type="ECO:0000256" key="3">
    <source>
        <dbReference type="ARBA" id="ARBA00022543"/>
    </source>
</evidence>
<dbReference type="SUPFAM" id="SSF81321">
    <property type="entry name" value="Family A G protein-coupled receptor-like"/>
    <property type="match status" value="1"/>
</dbReference>
<sequence>MCFQYRMNVILKTAIGSLIIQIIIAVIGVIGITLPLPENKIILRELLAMETVVQFIELTYYVWLIYNFTQIHYNVTYTRYFDWVLSTPIMIISTVIYMRYRNIMNKNQTEPLRLIPMFTENISPIWNILLWNWGMLLFGFLGEKEILSRSTGFILGTIAFIVTFMLMYVYFVGNDIINQYLFWFMFLIWGLYGVAYCFSYRVKNSMYNVLDIFSKNFYGLFLFYEVWNYKK</sequence>
<evidence type="ECO:0000256" key="11">
    <source>
        <dbReference type="SAM" id="Phobius"/>
    </source>
</evidence>
<evidence type="ECO:0000313" key="12">
    <source>
        <dbReference type="EMBL" id="QHT05363.1"/>
    </source>
</evidence>
<dbReference type="GO" id="GO:0005216">
    <property type="term" value="F:monoatomic ion channel activity"/>
    <property type="evidence" value="ECO:0007669"/>
    <property type="project" value="InterPro"/>
</dbReference>
<feature type="transmembrane region" description="Helical" evidence="11">
    <location>
        <begin position="80"/>
        <end position="100"/>
    </location>
</feature>
<dbReference type="EMBL" id="MN739453">
    <property type="protein sequence ID" value="QHT05363.1"/>
    <property type="molecule type" value="Genomic_DNA"/>
</dbReference>
<keyword evidence="8" id="KW-0157">Chromophore</keyword>
<evidence type="ECO:0000256" key="2">
    <source>
        <dbReference type="ARBA" id="ARBA00008130"/>
    </source>
</evidence>
<keyword evidence="5 11" id="KW-0812">Transmembrane</keyword>
<evidence type="ECO:0000256" key="4">
    <source>
        <dbReference type="ARBA" id="ARBA00022606"/>
    </source>
</evidence>
<evidence type="ECO:0000256" key="7">
    <source>
        <dbReference type="ARBA" id="ARBA00022989"/>
    </source>
</evidence>
<dbReference type="AlphaFoldDB" id="A0A6C0CM46"/>
<dbReference type="PROSITE" id="PS00950">
    <property type="entry name" value="BACTERIAL_OPSIN_1"/>
    <property type="match status" value="1"/>
</dbReference>
<reference evidence="12" key="1">
    <citation type="journal article" date="2020" name="Nature">
        <title>Giant virus diversity and host interactions through global metagenomics.</title>
        <authorList>
            <person name="Schulz F."/>
            <person name="Roux S."/>
            <person name="Paez-Espino D."/>
            <person name="Jungbluth S."/>
            <person name="Walsh D.A."/>
            <person name="Denef V.J."/>
            <person name="McMahon K.D."/>
            <person name="Konstantinidis K.T."/>
            <person name="Eloe-Fadrosh E.A."/>
            <person name="Kyrpides N.C."/>
            <person name="Woyke T."/>
        </authorList>
    </citation>
    <scope>NUCLEOTIDE SEQUENCE</scope>
    <source>
        <strain evidence="12">GVMAG-M-3300021375-17</strain>
    </source>
</reference>
<protein>
    <submittedName>
        <fullName evidence="12">Uncharacterized protein</fullName>
    </submittedName>
</protein>
<keyword evidence="3" id="KW-0600">Photoreceptor protein</keyword>
<feature type="transmembrane region" description="Helical" evidence="11">
    <location>
        <begin position="121"/>
        <end position="141"/>
    </location>
</feature>
<dbReference type="Pfam" id="PF01036">
    <property type="entry name" value="Bac_rhodopsin"/>
    <property type="match status" value="1"/>
</dbReference>
<evidence type="ECO:0000256" key="1">
    <source>
        <dbReference type="ARBA" id="ARBA00004141"/>
    </source>
</evidence>
<feature type="transmembrane region" description="Helical" evidence="11">
    <location>
        <begin position="14"/>
        <end position="34"/>
    </location>
</feature>
<dbReference type="Gene3D" id="1.20.1070.10">
    <property type="entry name" value="Rhodopsin 7-helix transmembrane proteins"/>
    <property type="match status" value="1"/>
</dbReference>
<keyword evidence="7 11" id="KW-1133">Transmembrane helix</keyword>
<keyword evidence="9 11" id="KW-0472">Membrane</keyword>
<feature type="transmembrane region" description="Helical" evidence="11">
    <location>
        <begin position="180"/>
        <end position="201"/>
    </location>
</feature>
<dbReference type="GO" id="GO:0016020">
    <property type="term" value="C:membrane"/>
    <property type="evidence" value="ECO:0007669"/>
    <property type="project" value="UniProtKB-SubCell"/>
</dbReference>
<comment type="subcellular location">
    <subcellularLocation>
        <location evidence="1">Membrane</location>
        <topology evidence="1">Multi-pass membrane protein</topology>
    </subcellularLocation>
</comment>
<evidence type="ECO:0000256" key="10">
    <source>
        <dbReference type="ARBA" id="ARBA00023170"/>
    </source>
</evidence>
<dbReference type="GO" id="GO:0007602">
    <property type="term" value="P:phototransduction"/>
    <property type="evidence" value="ECO:0007669"/>
    <property type="project" value="UniProtKB-KW"/>
</dbReference>
<proteinExistence type="inferred from homology"/>
<organism evidence="12">
    <name type="scientific">viral metagenome</name>
    <dbReference type="NCBI Taxonomy" id="1070528"/>
    <lineage>
        <taxon>unclassified sequences</taxon>
        <taxon>metagenomes</taxon>
        <taxon>organismal metagenomes</taxon>
    </lineage>
</organism>
<evidence type="ECO:0000256" key="8">
    <source>
        <dbReference type="ARBA" id="ARBA00022991"/>
    </source>
</evidence>
<evidence type="ECO:0000256" key="5">
    <source>
        <dbReference type="ARBA" id="ARBA00022692"/>
    </source>
</evidence>